<organism evidence="2 3">
    <name type="scientific">Caldinitratiruptor microaerophilus</name>
    <dbReference type="NCBI Taxonomy" id="671077"/>
    <lineage>
        <taxon>Bacteria</taxon>
        <taxon>Bacillati</taxon>
        <taxon>Bacillota</taxon>
        <taxon>Clostridia</taxon>
        <taxon>Eubacteriales</taxon>
        <taxon>Symbiobacteriaceae</taxon>
        <taxon>Caldinitratiruptor</taxon>
    </lineage>
</organism>
<reference evidence="2" key="1">
    <citation type="submission" date="2022-03" db="EMBL/GenBank/DDBJ databases">
        <title>Complete genome sequence of Caldinitratiruptor microaerophilus.</title>
        <authorList>
            <person name="Mukaiyama R."/>
            <person name="Nishiyama T."/>
            <person name="Ueda K."/>
        </authorList>
    </citation>
    <scope>NUCLEOTIDE SEQUENCE</scope>
    <source>
        <strain evidence="2">JCM 16183</strain>
    </source>
</reference>
<dbReference type="InterPro" id="IPR039365">
    <property type="entry name" value="IS701-like"/>
</dbReference>
<evidence type="ECO:0000313" key="3">
    <source>
        <dbReference type="Proteomes" id="UP001163687"/>
    </source>
</evidence>
<protein>
    <recommendedName>
        <fullName evidence="1">Transposase IS701-like DDE domain-containing protein</fullName>
    </recommendedName>
</protein>
<dbReference type="InterPro" id="IPR038721">
    <property type="entry name" value="IS701-like_DDE_dom"/>
</dbReference>
<evidence type="ECO:0000313" key="2">
    <source>
        <dbReference type="EMBL" id="BDG61840.1"/>
    </source>
</evidence>
<dbReference type="Pfam" id="PF13546">
    <property type="entry name" value="DDE_5"/>
    <property type="match status" value="1"/>
</dbReference>
<proteinExistence type="predicted"/>
<dbReference type="InterPro" id="IPR012337">
    <property type="entry name" value="RNaseH-like_sf"/>
</dbReference>
<dbReference type="SUPFAM" id="SSF53098">
    <property type="entry name" value="Ribonuclease H-like"/>
    <property type="match status" value="1"/>
</dbReference>
<dbReference type="NCBIfam" id="NF033540">
    <property type="entry name" value="transpos_IS701"/>
    <property type="match status" value="1"/>
</dbReference>
<sequence>MNDPERCRKAGVPEDAIQYMPIWQIALDLIDEAGRWQLVDQIVNADAAYGRVTEFREGLGERGLEYVVAVDSDHIGCWLGEVPATPRPYRGRGRPSTRPHYGDHRPLSTLQVAQSLPKEAWQQVTWDQGCKGHLRSRFAAVRVHRAHSYQAGAPPRTEEWLLIEWPEGELKPTDYWLSNLRADTPLERLVRLAKMRRHTEQDYQQLKEELGLDHFEGRSWLGWNRHVTLVMIAFPFLLQERLRGQKGGTLVSFP</sequence>
<dbReference type="Proteomes" id="UP001163687">
    <property type="component" value="Chromosome"/>
</dbReference>
<keyword evidence="3" id="KW-1185">Reference proteome</keyword>
<name>A0AA35CQ88_9FIRM</name>
<dbReference type="EMBL" id="AP025628">
    <property type="protein sequence ID" value="BDG61840.1"/>
    <property type="molecule type" value="Genomic_DNA"/>
</dbReference>
<gene>
    <name evidence="2" type="ORF">caldi_29300</name>
</gene>
<evidence type="ECO:0000259" key="1">
    <source>
        <dbReference type="Pfam" id="PF13546"/>
    </source>
</evidence>
<dbReference type="AlphaFoldDB" id="A0AA35CQ88"/>
<dbReference type="PANTHER" id="PTHR33627:SF1">
    <property type="entry name" value="TRANSPOSASE"/>
    <property type="match status" value="1"/>
</dbReference>
<feature type="domain" description="Transposase IS701-like DDE" evidence="1">
    <location>
        <begin position="3"/>
        <end position="132"/>
    </location>
</feature>
<dbReference type="PANTHER" id="PTHR33627">
    <property type="entry name" value="TRANSPOSASE"/>
    <property type="match status" value="1"/>
</dbReference>
<accession>A0AA35CQ88</accession>
<dbReference type="KEGG" id="cmic:caldi_29300"/>